<dbReference type="GeneID" id="24414293"/>
<gene>
    <name evidence="2" type="ORF">GLRG_08928</name>
</gene>
<reference evidence="3" key="1">
    <citation type="journal article" date="2012" name="Nat. Genet.">
        <title>Lifestyle transitions in plant pathogenic Colletotrichum fungi deciphered by genome and transcriptome analyses.</title>
        <authorList>
            <person name="O'Connell R.J."/>
            <person name="Thon M.R."/>
            <person name="Hacquard S."/>
            <person name="Amyotte S.G."/>
            <person name="Kleemann J."/>
            <person name="Torres M.F."/>
            <person name="Damm U."/>
            <person name="Buiate E.A."/>
            <person name="Epstein L."/>
            <person name="Alkan N."/>
            <person name="Altmueller J."/>
            <person name="Alvarado-Balderrama L."/>
            <person name="Bauser C.A."/>
            <person name="Becker C."/>
            <person name="Birren B.W."/>
            <person name="Chen Z."/>
            <person name="Choi J."/>
            <person name="Crouch J.A."/>
            <person name="Duvick J.P."/>
            <person name="Farman M.A."/>
            <person name="Gan P."/>
            <person name="Heiman D."/>
            <person name="Henrissat B."/>
            <person name="Howard R.J."/>
            <person name="Kabbage M."/>
            <person name="Koch C."/>
            <person name="Kracher B."/>
            <person name="Kubo Y."/>
            <person name="Law A.D."/>
            <person name="Lebrun M.-H."/>
            <person name="Lee Y.-H."/>
            <person name="Miyara I."/>
            <person name="Moore N."/>
            <person name="Neumann U."/>
            <person name="Nordstroem K."/>
            <person name="Panaccione D.G."/>
            <person name="Panstruga R."/>
            <person name="Place M."/>
            <person name="Proctor R.H."/>
            <person name="Prusky D."/>
            <person name="Rech G."/>
            <person name="Reinhardt R."/>
            <person name="Rollins J.A."/>
            <person name="Rounsley S."/>
            <person name="Schardl C.L."/>
            <person name="Schwartz D.C."/>
            <person name="Shenoy N."/>
            <person name="Shirasu K."/>
            <person name="Sikhakolli U.R."/>
            <person name="Stueber K."/>
            <person name="Sukno S.A."/>
            <person name="Sweigard J.A."/>
            <person name="Takano Y."/>
            <person name="Takahara H."/>
            <person name="Trail F."/>
            <person name="van der Does H.C."/>
            <person name="Voll L.M."/>
            <person name="Will I."/>
            <person name="Young S."/>
            <person name="Zeng Q."/>
            <person name="Zhang J."/>
            <person name="Zhou S."/>
            <person name="Dickman M.B."/>
            <person name="Schulze-Lefert P."/>
            <person name="Ver Loren van Themaat E."/>
            <person name="Ma L.-J."/>
            <person name="Vaillancourt L.J."/>
        </authorList>
    </citation>
    <scope>NUCLEOTIDE SEQUENCE [LARGE SCALE GENOMIC DNA]</scope>
    <source>
        <strain evidence="3">M1.001 / M2 / FGSC 10212</strain>
    </source>
</reference>
<evidence type="ECO:0000313" key="2">
    <source>
        <dbReference type="EMBL" id="EFQ33784.1"/>
    </source>
</evidence>
<feature type="region of interest" description="Disordered" evidence="1">
    <location>
        <begin position="177"/>
        <end position="252"/>
    </location>
</feature>
<evidence type="ECO:0000256" key="1">
    <source>
        <dbReference type="SAM" id="MobiDB-lite"/>
    </source>
</evidence>
<dbReference type="EMBL" id="GG697373">
    <property type="protein sequence ID" value="EFQ33784.1"/>
    <property type="molecule type" value="Genomic_DNA"/>
</dbReference>
<feature type="compositionally biased region" description="Polar residues" evidence="1">
    <location>
        <begin position="178"/>
        <end position="187"/>
    </location>
</feature>
<accession>E3QSF7</accession>
<dbReference type="HOGENOM" id="CLU_1102694_0_0_1"/>
<dbReference type="AlphaFoldDB" id="E3QSF7"/>
<dbReference type="Proteomes" id="UP000008782">
    <property type="component" value="Unassembled WGS sequence"/>
</dbReference>
<proteinExistence type="predicted"/>
<keyword evidence="3" id="KW-1185">Reference proteome</keyword>
<evidence type="ECO:0000313" key="3">
    <source>
        <dbReference type="Proteomes" id="UP000008782"/>
    </source>
</evidence>
<name>E3QSF7_COLGM</name>
<feature type="compositionally biased region" description="Polar residues" evidence="1">
    <location>
        <begin position="209"/>
        <end position="221"/>
    </location>
</feature>
<organism evidence="3">
    <name type="scientific">Colletotrichum graminicola (strain M1.001 / M2 / FGSC 10212)</name>
    <name type="common">Maize anthracnose fungus</name>
    <name type="synonym">Glomerella graminicola</name>
    <dbReference type="NCBI Taxonomy" id="645133"/>
    <lineage>
        <taxon>Eukaryota</taxon>
        <taxon>Fungi</taxon>
        <taxon>Dikarya</taxon>
        <taxon>Ascomycota</taxon>
        <taxon>Pezizomycotina</taxon>
        <taxon>Sordariomycetes</taxon>
        <taxon>Hypocreomycetidae</taxon>
        <taxon>Glomerellales</taxon>
        <taxon>Glomerellaceae</taxon>
        <taxon>Colletotrichum</taxon>
        <taxon>Colletotrichum graminicola species complex</taxon>
    </lineage>
</organism>
<protein>
    <submittedName>
        <fullName evidence="2">Uncharacterized protein</fullName>
    </submittedName>
</protein>
<sequence>MCPGPSKVTYYEISCVFDLAMNAWVDYLKGVIPAYHMQVLLKMSGNFKDSCFTRKVKVCLWWPKEEGDKATREELAGQSPNGNMSLDVVIQILPKAFIHVRDAMNHAASVIEQANPSIVGKTENSRKYSTWDADMTSEQLLTALSIDTTARGGAKEPDIGRVKDERPWTRSLTLAVPSKTNSTSTALPTPAHRLGQNITKYRGEKGQSAARTASQSLTSNKGLDVANTRERAATDAPTGDTGDTGKRPRPHD</sequence>
<feature type="compositionally biased region" description="Basic and acidic residues" evidence="1">
    <location>
        <begin position="243"/>
        <end position="252"/>
    </location>
</feature>
<dbReference type="RefSeq" id="XP_008097804.1">
    <property type="nucleotide sequence ID" value="XM_008099613.1"/>
</dbReference>
<dbReference type="VEuPathDB" id="FungiDB:GLRG_08928"/>